<dbReference type="Gene3D" id="3.40.50.150">
    <property type="entry name" value="Vaccinia Virus protein VP39"/>
    <property type="match status" value="1"/>
</dbReference>
<comment type="similarity">
    <text evidence="1">Belongs to the N(4)/N(6)-methyltransferase family.</text>
</comment>
<dbReference type="Pfam" id="PF01555">
    <property type="entry name" value="N6_N4_Mtase"/>
    <property type="match status" value="1"/>
</dbReference>
<dbReference type="AlphaFoldDB" id="A0A1M5YGS4"/>
<keyword evidence="3 8" id="KW-0808">Transferase</keyword>
<evidence type="ECO:0000313" key="9">
    <source>
        <dbReference type="Proteomes" id="UP000184389"/>
    </source>
</evidence>
<evidence type="ECO:0000256" key="4">
    <source>
        <dbReference type="ARBA" id="ARBA00022691"/>
    </source>
</evidence>
<dbReference type="PROSITE" id="PS00092">
    <property type="entry name" value="N6_MTASE"/>
    <property type="match status" value="1"/>
</dbReference>
<sequence length="639" mass="73629">MIREKIKYNDTVKSNSREIMKLKKEFPGYFDKDGNFLIDRFTSMLSQEDVDIEREGYELQFLGKSYAKYITSTETTTVLTPDIEHNEKHENKDSENLYIVGDNLDVIKHLLNSYSGKIKCIYIDPPYNTGSDGFVYPDNFKFTKESLSNIIGIEEDEAERILNMAGKSTHSAWMTFMYPRLMLSRDLLSDDGVIFISIDDNEYANLKLICDEIFGEDNFIATIPWRKRTAKSDVPFGTSQDYDLILMVAKSEQTIAHVEGTPRRYYETDDLPGRPWRIHDMKTQRTASERPNSNFTMINPKNGEEFPVDPNAVWRITEKDFDKYYKDNRIVFPGDYDFLRITNPNMRYFKEDDMLKDGELFGRVAFSTNLPSDVGMSKEGTATIQELFGYKAFDNPKPHQLISWLIEAGSDDGDIILDFFSGSATTAHSVMELNANNYNEKGRGNRKYIMVQLPEIIKKNKPAYEAGYRTIDEIGRARIGKTATKIKEETGADIDYGYKLYRLNEPSDKTLDKIVEFDPYETLILDDMTKSFEFGNVPGRDTILATWINMDGYGLVSQTGKIHLHQYEADIIEDSLYIIDPGLATEDVMELIKKIEDGSLNISRIVLYPYSVVFNVVHELKKNIVNLRNNRNINVIERY</sequence>
<evidence type="ECO:0000256" key="1">
    <source>
        <dbReference type="ARBA" id="ARBA00006594"/>
    </source>
</evidence>
<dbReference type="PRINTS" id="PR00506">
    <property type="entry name" value="D21N6MTFRASE"/>
</dbReference>
<dbReference type="InterPro" id="IPR029063">
    <property type="entry name" value="SAM-dependent_MTases_sf"/>
</dbReference>
<keyword evidence="5" id="KW-0680">Restriction system</keyword>
<proteinExistence type="inferred from homology"/>
<dbReference type="OrthoDB" id="9800801at2"/>
<dbReference type="PIRSF" id="PIRSF015855">
    <property type="entry name" value="TypeIII_Mtase_mKpnI"/>
    <property type="match status" value="1"/>
</dbReference>
<protein>
    <submittedName>
        <fullName evidence="8">Adenine-specific DNA-methyltransferase</fullName>
    </submittedName>
</protein>
<dbReference type="EMBL" id="FQXR01000011">
    <property type="protein sequence ID" value="SHI11058.1"/>
    <property type="molecule type" value="Genomic_DNA"/>
</dbReference>
<dbReference type="GO" id="GO:0009307">
    <property type="term" value="P:DNA restriction-modification system"/>
    <property type="evidence" value="ECO:0007669"/>
    <property type="project" value="UniProtKB-KW"/>
</dbReference>
<dbReference type="GO" id="GO:0008170">
    <property type="term" value="F:N-methyltransferase activity"/>
    <property type="evidence" value="ECO:0007669"/>
    <property type="project" value="InterPro"/>
</dbReference>
<gene>
    <name evidence="8" type="ORF">SAMN02745180_02183</name>
</gene>
<keyword evidence="2 8" id="KW-0489">Methyltransferase</keyword>
<evidence type="ECO:0000259" key="7">
    <source>
        <dbReference type="Pfam" id="PF18273"/>
    </source>
</evidence>
<evidence type="ECO:0000256" key="5">
    <source>
        <dbReference type="ARBA" id="ARBA00022747"/>
    </source>
</evidence>
<dbReference type="InterPro" id="IPR002941">
    <property type="entry name" value="DNA_methylase_N4/N6"/>
</dbReference>
<dbReference type="InterPro" id="IPR041405">
    <property type="entry name" value="T3RM_EcoP15I_C"/>
</dbReference>
<dbReference type="STRING" id="1123281.SAMN02745180_02183"/>
<dbReference type="InterPro" id="IPR002295">
    <property type="entry name" value="N4/N6-MTase_EcoPI_Mod-like"/>
</dbReference>
<reference evidence="8 9" key="1">
    <citation type="submission" date="2016-11" db="EMBL/GenBank/DDBJ databases">
        <authorList>
            <person name="Jaros S."/>
            <person name="Januszkiewicz K."/>
            <person name="Wedrychowicz H."/>
        </authorList>
    </citation>
    <scope>NUCLEOTIDE SEQUENCE [LARGE SCALE GENOMIC DNA]</scope>
    <source>
        <strain evidence="8 9">DSM 13106</strain>
    </source>
</reference>
<dbReference type="GO" id="GO:0032259">
    <property type="term" value="P:methylation"/>
    <property type="evidence" value="ECO:0007669"/>
    <property type="project" value="UniProtKB-KW"/>
</dbReference>
<dbReference type="RefSeq" id="WP_072744825.1">
    <property type="nucleotide sequence ID" value="NZ_FQXR01000011.1"/>
</dbReference>
<evidence type="ECO:0000259" key="6">
    <source>
        <dbReference type="Pfam" id="PF01555"/>
    </source>
</evidence>
<keyword evidence="4" id="KW-0949">S-adenosyl-L-methionine</keyword>
<evidence type="ECO:0000313" key="8">
    <source>
        <dbReference type="EMBL" id="SHI11058.1"/>
    </source>
</evidence>
<evidence type="ECO:0000256" key="2">
    <source>
        <dbReference type="ARBA" id="ARBA00022603"/>
    </source>
</evidence>
<dbReference type="Proteomes" id="UP000184389">
    <property type="component" value="Unassembled WGS sequence"/>
</dbReference>
<feature type="domain" description="DNA methylase N-4/N-6" evidence="6">
    <location>
        <begin position="118"/>
        <end position="436"/>
    </location>
</feature>
<feature type="domain" description="Type III R-M EcoP15I C-terminal" evidence="7">
    <location>
        <begin position="539"/>
        <end position="633"/>
    </location>
</feature>
<dbReference type="Pfam" id="PF18273">
    <property type="entry name" value="T3RM_EcoP15I_C"/>
    <property type="match status" value="1"/>
</dbReference>
<evidence type="ECO:0000256" key="3">
    <source>
        <dbReference type="ARBA" id="ARBA00022679"/>
    </source>
</evidence>
<dbReference type="InterPro" id="IPR002052">
    <property type="entry name" value="DNA_methylase_N6_adenine_CS"/>
</dbReference>
<accession>A0A1M5YGS4</accession>
<dbReference type="GO" id="GO:0003677">
    <property type="term" value="F:DNA binding"/>
    <property type="evidence" value="ECO:0007669"/>
    <property type="project" value="InterPro"/>
</dbReference>
<dbReference type="SUPFAM" id="SSF53335">
    <property type="entry name" value="S-adenosyl-L-methionine-dependent methyltransferases"/>
    <property type="match status" value="1"/>
</dbReference>
<organism evidence="8 9">
    <name type="scientific">Sporanaerobacter acetigenes DSM 13106</name>
    <dbReference type="NCBI Taxonomy" id="1123281"/>
    <lineage>
        <taxon>Bacteria</taxon>
        <taxon>Bacillati</taxon>
        <taxon>Bacillota</taxon>
        <taxon>Tissierellia</taxon>
        <taxon>Tissierellales</taxon>
        <taxon>Sporanaerobacteraceae</taxon>
        <taxon>Sporanaerobacter</taxon>
    </lineage>
</organism>
<keyword evidence="9" id="KW-1185">Reference proteome</keyword>
<name>A0A1M5YGS4_9FIRM</name>